<dbReference type="InterPro" id="IPR009057">
    <property type="entry name" value="Homeodomain-like_sf"/>
</dbReference>
<dbReference type="InterPro" id="IPR050204">
    <property type="entry name" value="AraC_XylS_family_regulators"/>
</dbReference>
<organism evidence="5 6">
    <name type="scientific">Streptomyces lavendulocolor</name>
    <dbReference type="NCBI Taxonomy" id="67316"/>
    <lineage>
        <taxon>Bacteria</taxon>
        <taxon>Bacillati</taxon>
        <taxon>Actinomycetota</taxon>
        <taxon>Actinomycetes</taxon>
        <taxon>Kitasatosporales</taxon>
        <taxon>Streptomycetaceae</taxon>
        <taxon>Streptomyces</taxon>
    </lineage>
</organism>
<gene>
    <name evidence="5" type="ORF">ABZ508_32180</name>
</gene>
<evidence type="ECO:0000313" key="6">
    <source>
        <dbReference type="Proteomes" id="UP001550378"/>
    </source>
</evidence>
<dbReference type="RefSeq" id="WP_359654320.1">
    <property type="nucleotide sequence ID" value="NZ_JBEXZP010000042.1"/>
</dbReference>
<dbReference type="Pfam" id="PF12833">
    <property type="entry name" value="HTH_18"/>
    <property type="match status" value="1"/>
</dbReference>
<dbReference type="InterPro" id="IPR011051">
    <property type="entry name" value="RmlC_Cupin_sf"/>
</dbReference>
<keyword evidence="6" id="KW-1185">Reference proteome</keyword>
<keyword evidence="1" id="KW-0805">Transcription regulation</keyword>
<evidence type="ECO:0000256" key="2">
    <source>
        <dbReference type="ARBA" id="ARBA00023125"/>
    </source>
</evidence>
<dbReference type="SMART" id="SM00342">
    <property type="entry name" value="HTH_ARAC"/>
    <property type="match status" value="1"/>
</dbReference>
<dbReference type="InterPro" id="IPR018060">
    <property type="entry name" value="HTH_AraC"/>
</dbReference>
<dbReference type="Proteomes" id="UP001550378">
    <property type="component" value="Unassembled WGS sequence"/>
</dbReference>
<keyword evidence="2" id="KW-0238">DNA-binding</keyword>
<dbReference type="SUPFAM" id="SSF51182">
    <property type="entry name" value="RmlC-like cupins"/>
    <property type="match status" value="1"/>
</dbReference>
<evidence type="ECO:0000256" key="3">
    <source>
        <dbReference type="ARBA" id="ARBA00023163"/>
    </source>
</evidence>
<sequence length="256" mass="26836">MARHDKRSVEGRWSGALTVEPGRLTFVGAIGSSPLHAHACVQVLRVTAGEVVLADVYGGEATTRGGAVIPAGVRHEVRASAGARGVSIYVEPSASAGRTLAVRLAAADRPADRVAGWLAFAAFVKQGSTQAPLHPRLARALRLGVQRTGGPPELTELAAAVGISPSRLGHLFADQLGLAYPAWRRWMCLRRAVEAVRAEATLTDAAHEAGFADSAHLSRTCRAMFGLTPTEAMRAAGWRNQSSGSVQATGGVTHRL</sequence>
<dbReference type="Gene3D" id="1.10.10.60">
    <property type="entry name" value="Homeodomain-like"/>
    <property type="match status" value="1"/>
</dbReference>
<evidence type="ECO:0000259" key="4">
    <source>
        <dbReference type="PROSITE" id="PS01124"/>
    </source>
</evidence>
<proteinExistence type="predicted"/>
<dbReference type="SUPFAM" id="SSF46689">
    <property type="entry name" value="Homeodomain-like"/>
    <property type="match status" value="1"/>
</dbReference>
<dbReference type="PROSITE" id="PS01124">
    <property type="entry name" value="HTH_ARAC_FAMILY_2"/>
    <property type="match status" value="1"/>
</dbReference>
<comment type="caution">
    <text evidence="5">The sequence shown here is derived from an EMBL/GenBank/DDBJ whole genome shotgun (WGS) entry which is preliminary data.</text>
</comment>
<keyword evidence="3" id="KW-0804">Transcription</keyword>
<accession>A0ABV2WFC4</accession>
<evidence type="ECO:0000313" key="5">
    <source>
        <dbReference type="EMBL" id="MEU0712032.1"/>
    </source>
</evidence>
<dbReference type="EMBL" id="JBEXZR010000047">
    <property type="protein sequence ID" value="MEU0712032.1"/>
    <property type="molecule type" value="Genomic_DNA"/>
</dbReference>
<name>A0ABV2WFC4_9ACTN</name>
<evidence type="ECO:0000256" key="1">
    <source>
        <dbReference type="ARBA" id="ARBA00023015"/>
    </source>
</evidence>
<dbReference type="PANTHER" id="PTHR46796">
    <property type="entry name" value="HTH-TYPE TRANSCRIPTIONAL ACTIVATOR RHAS-RELATED"/>
    <property type="match status" value="1"/>
</dbReference>
<reference evidence="5 6" key="1">
    <citation type="submission" date="2024-06" db="EMBL/GenBank/DDBJ databases">
        <title>The Natural Products Discovery Center: Release of the First 8490 Sequenced Strains for Exploring Actinobacteria Biosynthetic Diversity.</title>
        <authorList>
            <person name="Kalkreuter E."/>
            <person name="Kautsar S.A."/>
            <person name="Yang D."/>
            <person name="Bader C.D."/>
            <person name="Teijaro C.N."/>
            <person name="Fluegel L."/>
            <person name="Davis C.M."/>
            <person name="Simpson J.R."/>
            <person name="Lauterbach L."/>
            <person name="Steele A.D."/>
            <person name="Gui C."/>
            <person name="Meng S."/>
            <person name="Li G."/>
            <person name="Viehrig K."/>
            <person name="Ye F."/>
            <person name="Su P."/>
            <person name="Kiefer A.F."/>
            <person name="Nichols A."/>
            <person name="Cepeda A.J."/>
            <person name="Yan W."/>
            <person name="Fan B."/>
            <person name="Jiang Y."/>
            <person name="Adhikari A."/>
            <person name="Zheng C.-J."/>
            <person name="Schuster L."/>
            <person name="Cowan T.M."/>
            <person name="Smanski M.J."/>
            <person name="Chevrette M.G."/>
            <person name="De Carvalho L.P.S."/>
            <person name="Shen B."/>
        </authorList>
    </citation>
    <scope>NUCLEOTIDE SEQUENCE [LARGE SCALE GENOMIC DNA]</scope>
    <source>
        <strain evidence="5 6">NPDC006337</strain>
    </source>
</reference>
<protein>
    <submittedName>
        <fullName evidence="5">AraC family transcriptional regulator</fullName>
    </submittedName>
</protein>
<feature type="domain" description="HTH araC/xylS-type" evidence="4">
    <location>
        <begin position="135"/>
        <end position="235"/>
    </location>
</feature>